<sequence>MLQHPSSNRNDGMSDDSSSEGEEEGYSLSATTLKICTDYLARIKMVQEELNNQLSLVQGRGTNTFPVLKAGEEWNGIRDEEIEAQLLNDILNFLCSPEHVDYFVSMYEFIELYFSVMATNTSICVASHIRIVKCLEEYYHFYVLLANEDRYSDSRIIYENTVIVNIVKYLMKFLGEMSKCLKGKNLKYLSLFMHGIAILDKYLLKLISNQRILKIINDAILNFSIEMFNTLLPSEEDNTTDANCDSVTLICGTLSKIPIIRQFSHTFILKKYDEYQNQPKKLWNTTFQLALLIGLFTCKGYDDFLFTNLQHSNELVAYTCIWSLGTVCEDKKPLITKLQHIYVTDSRAMIKRSILKIFSTYVMQDEHIGMDMYDSIFKILPLSVTDDLRTKSYDTLTSSWFLMSLIIKKSQNRDTYIFSVIDLFDDLEKSMSLQCAESGSYAKIDPGFKKVHAVYFKLLSDKKVLKYLRNNLIMQRKLRESVFVSLRRMLFSVRIVDKHFTENLEDYMGVVVGLMDDEMIRYMKEEQLIVSKCLFKANVINKQMGNSYFALIAQLGVHLEDILTIKEIFSLLTERMLFQIPKKITLIDKYRRSIEDIWIKDCTKLVFETPLSRIIGE</sequence>
<dbReference type="KEGG" id="ngr:NAEGRDRAFT_63074"/>
<proteinExistence type="predicted"/>
<evidence type="ECO:0000313" key="3">
    <source>
        <dbReference type="Proteomes" id="UP000006671"/>
    </source>
</evidence>
<feature type="compositionally biased region" description="Acidic residues" evidence="1">
    <location>
        <begin position="13"/>
        <end position="25"/>
    </location>
</feature>
<dbReference type="EMBL" id="GG738849">
    <property type="protein sequence ID" value="EFC48932.1"/>
    <property type="molecule type" value="Genomic_DNA"/>
</dbReference>
<dbReference type="AlphaFoldDB" id="D2V2P8"/>
<feature type="compositionally biased region" description="Polar residues" evidence="1">
    <location>
        <begin position="1"/>
        <end position="10"/>
    </location>
</feature>
<dbReference type="RefSeq" id="XP_002681676.1">
    <property type="nucleotide sequence ID" value="XM_002681630.1"/>
</dbReference>
<gene>
    <name evidence="2" type="ORF">NAEGRDRAFT_63074</name>
</gene>
<organism evidence="3">
    <name type="scientific">Naegleria gruberi</name>
    <name type="common">Amoeba</name>
    <dbReference type="NCBI Taxonomy" id="5762"/>
    <lineage>
        <taxon>Eukaryota</taxon>
        <taxon>Discoba</taxon>
        <taxon>Heterolobosea</taxon>
        <taxon>Tetramitia</taxon>
        <taxon>Eutetramitia</taxon>
        <taxon>Vahlkampfiidae</taxon>
        <taxon>Naegleria</taxon>
    </lineage>
</organism>
<dbReference type="VEuPathDB" id="AmoebaDB:NAEGRDRAFT_63074"/>
<feature type="region of interest" description="Disordered" evidence="1">
    <location>
        <begin position="1"/>
        <end position="25"/>
    </location>
</feature>
<protein>
    <submittedName>
        <fullName evidence="2">Predicted protein</fullName>
    </submittedName>
</protein>
<evidence type="ECO:0000313" key="2">
    <source>
        <dbReference type="EMBL" id="EFC48932.1"/>
    </source>
</evidence>
<dbReference type="Proteomes" id="UP000006671">
    <property type="component" value="Unassembled WGS sequence"/>
</dbReference>
<keyword evidence="3" id="KW-1185">Reference proteome</keyword>
<dbReference type="InterPro" id="IPR016024">
    <property type="entry name" value="ARM-type_fold"/>
</dbReference>
<dbReference type="GeneID" id="8852800"/>
<dbReference type="OrthoDB" id="10308783at2759"/>
<dbReference type="InParanoid" id="D2V2P8"/>
<evidence type="ECO:0000256" key="1">
    <source>
        <dbReference type="SAM" id="MobiDB-lite"/>
    </source>
</evidence>
<dbReference type="SUPFAM" id="SSF48371">
    <property type="entry name" value="ARM repeat"/>
    <property type="match status" value="1"/>
</dbReference>
<reference evidence="2 3" key="1">
    <citation type="journal article" date="2010" name="Cell">
        <title>The genome of Naegleria gruberi illuminates early eukaryotic versatility.</title>
        <authorList>
            <person name="Fritz-Laylin L.K."/>
            <person name="Prochnik S.E."/>
            <person name="Ginger M.L."/>
            <person name="Dacks J.B."/>
            <person name="Carpenter M.L."/>
            <person name="Field M.C."/>
            <person name="Kuo A."/>
            <person name="Paredez A."/>
            <person name="Chapman J."/>
            <person name="Pham J."/>
            <person name="Shu S."/>
            <person name="Neupane R."/>
            <person name="Cipriano M."/>
            <person name="Mancuso J."/>
            <person name="Tu H."/>
            <person name="Salamov A."/>
            <person name="Lindquist E."/>
            <person name="Shapiro H."/>
            <person name="Lucas S."/>
            <person name="Grigoriev I.V."/>
            <person name="Cande W.Z."/>
            <person name="Fulton C."/>
            <person name="Rokhsar D.S."/>
            <person name="Dawson S.C."/>
        </authorList>
    </citation>
    <scope>NUCLEOTIDE SEQUENCE [LARGE SCALE GENOMIC DNA]</scope>
    <source>
        <strain evidence="2 3">NEG-M</strain>
    </source>
</reference>
<name>D2V2P8_NAEGR</name>
<accession>D2V2P8</accession>
<dbReference type="OMA" id="HAMNTIT"/>